<comment type="caution">
    <text evidence="12">The sequence shown here is derived from an EMBL/GenBank/DDBJ whole genome shotgun (WGS) entry which is preliminary data.</text>
</comment>
<gene>
    <name evidence="12" type="ORF">GCM10010979_17170</name>
</gene>
<comment type="catalytic activity">
    <reaction evidence="1">
        <text>ATP + protein L-histidine = ADP + protein N-phospho-L-histidine.</text>
        <dbReference type="EC" id="2.7.13.3"/>
    </reaction>
</comment>
<feature type="compositionally biased region" description="Basic and acidic residues" evidence="9">
    <location>
        <begin position="415"/>
        <end position="428"/>
    </location>
</feature>
<dbReference type="Proteomes" id="UP000606922">
    <property type="component" value="Unassembled WGS sequence"/>
</dbReference>
<evidence type="ECO:0000256" key="1">
    <source>
        <dbReference type="ARBA" id="ARBA00000085"/>
    </source>
</evidence>
<reference evidence="12" key="2">
    <citation type="submission" date="2020-09" db="EMBL/GenBank/DDBJ databases">
        <authorList>
            <person name="Sun Q."/>
            <person name="Zhou Y."/>
        </authorList>
    </citation>
    <scope>NUCLEOTIDE SEQUENCE</scope>
    <source>
        <strain evidence="12">CGMCC 1.12813</strain>
    </source>
</reference>
<dbReference type="InterPro" id="IPR050482">
    <property type="entry name" value="Sensor_HK_TwoCompSys"/>
</dbReference>
<feature type="region of interest" description="Disordered" evidence="9">
    <location>
        <begin position="389"/>
        <end position="428"/>
    </location>
</feature>
<evidence type="ECO:0000256" key="4">
    <source>
        <dbReference type="ARBA" id="ARBA00022679"/>
    </source>
</evidence>
<dbReference type="GO" id="GO:0005524">
    <property type="term" value="F:ATP binding"/>
    <property type="evidence" value="ECO:0007669"/>
    <property type="project" value="UniProtKB-KW"/>
</dbReference>
<evidence type="ECO:0000256" key="8">
    <source>
        <dbReference type="ARBA" id="ARBA00023012"/>
    </source>
</evidence>
<evidence type="ECO:0000259" key="11">
    <source>
        <dbReference type="Pfam" id="PF07730"/>
    </source>
</evidence>
<dbReference type="PANTHER" id="PTHR24421">
    <property type="entry name" value="NITRATE/NITRITE SENSOR PROTEIN NARX-RELATED"/>
    <property type="match status" value="1"/>
</dbReference>
<protein>
    <recommendedName>
        <fullName evidence="2">histidine kinase</fullName>
        <ecNumber evidence="2">2.7.13.3</ecNumber>
    </recommendedName>
</protein>
<keyword evidence="4" id="KW-0808">Transferase</keyword>
<evidence type="ECO:0000313" key="13">
    <source>
        <dbReference type="Proteomes" id="UP000606922"/>
    </source>
</evidence>
<dbReference type="Pfam" id="PF07730">
    <property type="entry name" value="HisKA_3"/>
    <property type="match status" value="1"/>
</dbReference>
<reference evidence="12" key="1">
    <citation type="journal article" date="2014" name="Int. J. Syst. Evol. Microbiol.">
        <title>Complete genome sequence of Corynebacterium casei LMG S-19264T (=DSM 44701T), isolated from a smear-ripened cheese.</title>
        <authorList>
            <consortium name="US DOE Joint Genome Institute (JGI-PGF)"/>
            <person name="Walter F."/>
            <person name="Albersmeier A."/>
            <person name="Kalinowski J."/>
            <person name="Ruckert C."/>
        </authorList>
    </citation>
    <scope>NUCLEOTIDE SEQUENCE</scope>
    <source>
        <strain evidence="12">CGMCC 1.12813</strain>
    </source>
</reference>
<evidence type="ECO:0000256" key="2">
    <source>
        <dbReference type="ARBA" id="ARBA00012438"/>
    </source>
</evidence>
<evidence type="ECO:0000313" key="12">
    <source>
        <dbReference type="EMBL" id="GGB03103.1"/>
    </source>
</evidence>
<evidence type="ECO:0000256" key="6">
    <source>
        <dbReference type="ARBA" id="ARBA00022777"/>
    </source>
</evidence>
<keyword evidence="8" id="KW-0902">Two-component regulatory system</keyword>
<evidence type="ECO:0000256" key="5">
    <source>
        <dbReference type="ARBA" id="ARBA00022741"/>
    </source>
</evidence>
<name>A0A916WJ97_9MICO</name>
<keyword evidence="13" id="KW-1185">Reference proteome</keyword>
<feature type="domain" description="Signal transduction histidine kinase subgroup 3 dimerisation and phosphoacceptor" evidence="11">
    <location>
        <begin position="212"/>
        <end position="278"/>
    </location>
</feature>
<dbReference type="SUPFAM" id="SSF55874">
    <property type="entry name" value="ATPase domain of HSP90 chaperone/DNA topoisomerase II/histidine kinase"/>
    <property type="match status" value="1"/>
</dbReference>
<dbReference type="PANTHER" id="PTHR24421:SF10">
    <property type="entry name" value="NITRATE_NITRITE SENSOR PROTEIN NARQ"/>
    <property type="match status" value="1"/>
</dbReference>
<organism evidence="12 13">
    <name type="scientific">Conyzicola nivalis</name>
    <dbReference type="NCBI Taxonomy" id="1477021"/>
    <lineage>
        <taxon>Bacteria</taxon>
        <taxon>Bacillati</taxon>
        <taxon>Actinomycetota</taxon>
        <taxon>Actinomycetes</taxon>
        <taxon>Micrococcales</taxon>
        <taxon>Microbacteriaceae</taxon>
        <taxon>Conyzicola</taxon>
    </lineage>
</organism>
<dbReference type="InterPro" id="IPR036890">
    <property type="entry name" value="HATPase_C_sf"/>
</dbReference>
<keyword evidence="10" id="KW-1133">Transmembrane helix</keyword>
<evidence type="ECO:0000256" key="9">
    <source>
        <dbReference type="SAM" id="MobiDB-lite"/>
    </source>
</evidence>
<accession>A0A916WJ97</accession>
<keyword evidence="7" id="KW-0067">ATP-binding</keyword>
<feature type="transmembrane region" description="Helical" evidence="10">
    <location>
        <begin position="128"/>
        <end position="147"/>
    </location>
</feature>
<dbReference type="RefSeq" id="WP_188510221.1">
    <property type="nucleotide sequence ID" value="NZ_BMGB01000001.1"/>
</dbReference>
<evidence type="ECO:0000256" key="3">
    <source>
        <dbReference type="ARBA" id="ARBA00022553"/>
    </source>
</evidence>
<evidence type="ECO:0000256" key="10">
    <source>
        <dbReference type="SAM" id="Phobius"/>
    </source>
</evidence>
<dbReference type="Gene3D" id="1.20.5.1930">
    <property type="match status" value="1"/>
</dbReference>
<dbReference type="GO" id="GO:0016020">
    <property type="term" value="C:membrane"/>
    <property type="evidence" value="ECO:0007669"/>
    <property type="project" value="InterPro"/>
</dbReference>
<proteinExistence type="predicted"/>
<dbReference type="InterPro" id="IPR011712">
    <property type="entry name" value="Sig_transdc_His_kin_sub3_dim/P"/>
</dbReference>
<sequence length="428" mass="45356">MKQRANTNTAARQDRPTSLSWRVTPVVLVAVLGVGLTLVDAYLRTDAASGLVGGESLPDSPATLTVVLVLAQAAALWLRYRRPIAVLVAVSAVDVVLLALSSGTLSVGSVAVSFAAYSVFRWRSGASVYLATGLAALVSTLVAWAFHEPDASTPAGWELPFAALRSGIVYLVPALIAELVASRARAMVVLRERAELAERERERSAADAVQRERALMARELHDIAAHHLSGIIVGAQAAGALVAAEPERAREYIRTVARDAQLTLANLRQTVGLLRSDDRGELAPAPSIAQIPDLLESLRASGMEIAEEWLGDPVALGPVAETAAYRMVQESLANARQHAPGAACTVRVEVTPTATEISVTNARPVSRVESPALGGHGLIGMRERAALTGARLDTGPTPDGGWRNELTLPMPDPNDDPRDDPNSETRDE</sequence>
<dbReference type="Gene3D" id="3.30.565.10">
    <property type="entry name" value="Histidine kinase-like ATPase, C-terminal domain"/>
    <property type="match status" value="1"/>
</dbReference>
<dbReference type="GO" id="GO:0046983">
    <property type="term" value="F:protein dimerization activity"/>
    <property type="evidence" value="ECO:0007669"/>
    <property type="project" value="InterPro"/>
</dbReference>
<keyword evidence="10" id="KW-0812">Transmembrane</keyword>
<keyword evidence="6 12" id="KW-0418">Kinase</keyword>
<keyword evidence="10" id="KW-0472">Membrane</keyword>
<keyword evidence="5" id="KW-0547">Nucleotide-binding</keyword>
<feature type="transmembrane region" description="Helical" evidence="10">
    <location>
        <begin position="20"/>
        <end position="39"/>
    </location>
</feature>
<feature type="transmembrane region" description="Helical" evidence="10">
    <location>
        <begin position="84"/>
        <end position="116"/>
    </location>
</feature>
<dbReference type="EMBL" id="BMGB01000001">
    <property type="protein sequence ID" value="GGB03103.1"/>
    <property type="molecule type" value="Genomic_DNA"/>
</dbReference>
<dbReference type="CDD" id="cd16917">
    <property type="entry name" value="HATPase_UhpB-NarQ-NarX-like"/>
    <property type="match status" value="1"/>
</dbReference>
<keyword evidence="3" id="KW-0597">Phosphoprotein</keyword>
<dbReference type="AlphaFoldDB" id="A0A916WJ97"/>
<feature type="transmembrane region" description="Helical" evidence="10">
    <location>
        <begin position="159"/>
        <end position="181"/>
    </location>
</feature>
<dbReference type="EC" id="2.7.13.3" evidence="2"/>
<evidence type="ECO:0000256" key="7">
    <source>
        <dbReference type="ARBA" id="ARBA00022840"/>
    </source>
</evidence>
<dbReference type="GO" id="GO:0000155">
    <property type="term" value="F:phosphorelay sensor kinase activity"/>
    <property type="evidence" value="ECO:0007669"/>
    <property type="project" value="InterPro"/>
</dbReference>